<organism evidence="1 2">
    <name type="scientific">Anaerostipes hominis</name>
    <name type="common">ex Liu et al. 2021</name>
    <dbReference type="NCBI Taxonomy" id="2763018"/>
    <lineage>
        <taxon>Bacteria</taxon>
        <taxon>Bacillati</taxon>
        <taxon>Bacillota</taxon>
        <taxon>Clostridia</taxon>
        <taxon>Lachnospirales</taxon>
        <taxon>Lachnospiraceae</taxon>
        <taxon>Anaerostipes</taxon>
    </lineage>
</organism>
<dbReference type="Pfam" id="PF12663">
    <property type="entry name" value="DUF3788"/>
    <property type="match status" value="1"/>
</dbReference>
<accession>A0ABR7FQL4</accession>
<dbReference type="InterPro" id="IPR024265">
    <property type="entry name" value="DUF3788"/>
</dbReference>
<dbReference type="RefSeq" id="WP_024726882.1">
    <property type="nucleotide sequence ID" value="NZ_JACOOS010000007.1"/>
</dbReference>
<evidence type="ECO:0000313" key="1">
    <source>
        <dbReference type="EMBL" id="MBC5677501.1"/>
    </source>
</evidence>
<comment type="caution">
    <text evidence="1">The sequence shown here is derived from an EMBL/GenBank/DDBJ whole genome shotgun (WGS) entry which is preliminary data.</text>
</comment>
<name>A0ABR7FQL4_9FIRM</name>
<gene>
    <name evidence="1" type="ORF">H8S22_07710</name>
</gene>
<dbReference type="Proteomes" id="UP000635828">
    <property type="component" value="Unassembled WGS sequence"/>
</dbReference>
<proteinExistence type="predicted"/>
<dbReference type="EMBL" id="JACOOS010000007">
    <property type="protein sequence ID" value="MBC5677501.1"/>
    <property type="molecule type" value="Genomic_DNA"/>
</dbReference>
<keyword evidence="2" id="KW-1185">Reference proteome</keyword>
<reference evidence="1 2" key="1">
    <citation type="submission" date="2020-08" db="EMBL/GenBank/DDBJ databases">
        <title>Genome public.</title>
        <authorList>
            <person name="Liu C."/>
            <person name="Sun Q."/>
        </authorList>
    </citation>
    <scope>NUCLEOTIDE SEQUENCE [LARGE SCALE GENOMIC DNA]</scope>
    <source>
        <strain evidence="1 2">NSJ-7</strain>
    </source>
</reference>
<protein>
    <submittedName>
        <fullName evidence="1">DUF3788 domain-containing protein</fullName>
    </submittedName>
</protein>
<sequence>MINIKDINYAPNISEISSYIENPIFDEFYQYMNDKYKAVCKIEYSKDVWARGWNVKFRKSGKSLCVIYPKKNYFTVLVVVGNKEKERVENLLPRLSEYIQEIYHNTREGNGQKWLMIDLNSKDNAYQDVLRLVDIRYALKGVNP</sequence>
<evidence type="ECO:0000313" key="2">
    <source>
        <dbReference type="Proteomes" id="UP000635828"/>
    </source>
</evidence>